<evidence type="ECO:0000256" key="1">
    <source>
        <dbReference type="ARBA" id="ARBA00010312"/>
    </source>
</evidence>
<reference evidence="6 7" key="1">
    <citation type="submission" date="2023-03" db="EMBL/GenBank/DDBJ databases">
        <title>YIM 133296 draft genome.</title>
        <authorList>
            <person name="Xiong L."/>
        </authorList>
    </citation>
    <scope>NUCLEOTIDE SEQUENCE [LARGE SCALE GENOMIC DNA]</scope>
    <source>
        <strain evidence="6 7">YIM 133296</strain>
    </source>
</reference>
<keyword evidence="3" id="KW-0408">Iron</keyword>
<dbReference type="Pfam" id="PF04879">
    <property type="entry name" value="Molybdop_Fe4S4"/>
    <property type="match status" value="1"/>
</dbReference>
<dbReference type="RefSeq" id="WP_277191192.1">
    <property type="nucleotide sequence ID" value="NZ_JAROAV010000010.1"/>
</dbReference>
<dbReference type="Gene3D" id="2.40.40.20">
    <property type="match status" value="1"/>
</dbReference>
<evidence type="ECO:0000259" key="5">
    <source>
        <dbReference type="PROSITE" id="PS51669"/>
    </source>
</evidence>
<keyword evidence="2" id="KW-0479">Metal-binding</keyword>
<dbReference type="PROSITE" id="PS51669">
    <property type="entry name" value="4FE4S_MOW_BIS_MGD"/>
    <property type="match status" value="1"/>
</dbReference>
<dbReference type="PANTHER" id="PTHR43742">
    <property type="entry name" value="TRIMETHYLAMINE-N-OXIDE REDUCTASE"/>
    <property type="match status" value="1"/>
</dbReference>
<dbReference type="SUPFAM" id="SSF53706">
    <property type="entry name" value="Formate dehydrogenase/DMSO reductase, domains 1-3"/>
    <property type="match status" value="1"/>
</dbReference>
<dbReference type="SUPFAM" id="SSF50692">
    <property type="entry name" value="ADC-like"/>
    <property type="match status" value="1"/>
</dbReference>
<dbReference type="Proteomes" id="UP001528912">
    <property type="component" value="Unassembled WGS sequence"/>
</dbReference>
<dbReference type="InterPro" id="IPR006656">
    <property type="entry name" value="Mopterin_OxRdtase"/>
</dbReference>
<keyword evidence="7" id="KW-1185">Reference proteome</keyword>
<evidence type="ECO:0000313" key="6">
    <source>
        <dbReference type="EMBL" id="MDF8263478.1"/>
    </source>
</evidence>
<dbReference type="InterPro" id="IPR006657">
    <property type="entry name" value="MoPterin_dinucl-bd_dom"/>
</dbReference>
<dbReference type="SMART" id="SM00926">
    <property type="entry name" value="Molybdop_Fe4S4"/>
    <property type="match status" value="1"/>
</dbReference>
<dbReference type="CDD" id="cd02775">
    <property type="entry name" value="MopB_CT"/>
    <property type="match status" value="1"/>
</dbReference>
<dbReference type="EMBL" id="JAROAV010000010">
    <property type="protein sequence ID" value="MDF8263478.1"/>
    <property type="molecule type" value="Genomic_DNA"/>
</dbReference>
<dbReference type="Gene3D" id="3.40.228.10">
    <property type="entry name" value="Dimethylsulfoxide Reductase, domain 2"/>
    <property type="match status" value="1"/>
</dbReference>
<dbReference type="InterPro" id="IPR009010">
    <property type="entry name" value="Asp_de-COase-like_dom_sf"/>
</dbReference>
<protein>
    <submittedName>
        <fullName evidence="6">Molybdopterin-dependent oxidoreductase</fullName>
    </submittedName>
</protein>
<evidence type="ECO:0000256" key="4">
    <source>
        <dbReference type="ARBA" id="ARBA00023014"/>
    </source>
</evidence>
<gene>
    <name evidence="6" type="ORF">P4R38_04365</name>
</gene>
<evidence type="ECO:0000256" key="2">
    <source>
        <dbReference type="ARBA" id="ARBA00022723"/>
    </source>
</evidence>
<dbReference type="Pfam" id="PF00384">
    <property type="entry name" value="Molybdopterin"/>
    <property type="match status" value="1"/>
</dbReference>
<comment type="caution">
    <text evidence="6">The sequence shown here is derived from an EMBL/GenBank/DDBJ whole genome shotgun (WGS) entry which is preliminary data.</text>
</comment>
<evidence type="ECO:0000256" key="3">
    <source>
        <dbReference type="ARBA" id="ARBA00023004"/>
    </source>
</evidence>
<dbReference type="Gene3D" id="3.40.50.740">
    <property type="match status" value="1"/>
</dbReference>
<dbReference type="Gene3D" id="3.30.2070.10">
    <property type="entry name" value="Formate dehydrogenase/DMSO reductase"/>
    <property type="match status" value="1"/>
</dbReference>
<sequence>MPTTVKTMCPMNCHPTYCGMEVDVEGDRVVAVRGDRDNPDSRGFLCIRGRSTIEVPDNPRRVLRPRVRDRREPDAWRETTWDEALQRVADAIESAGADRTVVSRGHGNSANGAGGQYSLRFANLLGLHHWNPAIVCWGLGGFGLWLTGTTETHTVEDMRDHSDLIVLWGANIASQPLTAPALVRARRRGARVVAIDVRRTEAFAQADDRIVIRPGTDTALALAMLHVIIGERRHDADFVASHTVGFEELAEQVAGCTPSWAAEQTGIDADVIVDLARAYAGAQAAMVLIGGSSMHKTGNGWHAARAISCLPAVTGHLGRPGAGLGPRHAGQVHGMGLNQLSDGTEVPPERMISEMSSILAALEEDRVEVLLLLGTNLLSSFADAGRAAAALERMPMVVAFDLFENETIREYADVLLPGTSWVEETGFKATGNHLYLMEQAISPRGDARPVRDVLDDLARRLGVTDMLPWETPEAALDAIFDHDATGHTTVAQLRAAGGHVPLRTSPVAHPTLELDTPSGRIELRSSRAAQLGLPDLPVYEPPQPDSYPLRFVQGRTIGHFHAFYDHGQALPTLARREPEPRLWINPVDAERRDVSDGAGIRLSNGRGAMEAVATVTDRTPPGVVWMRDGWAGLNTLTSGDRVVPDVAAERFPAGQASYEARVEVTPLDA</sequence>
<organism evidence="6 7">
    <name type="scientific">Luteipulveratus flavus</name>
    <dbReference type="NCBI Taxonomy" id="3031728"/>
    <lineage>
        <taxon>Bacteria</taxon>
        <taxon>Bacillati</taxon>
        <taxon>Actinomycetota</taxon>
        <taxon>Actinomycetes</taxon>
        <taxon>Micrococcales</taxon>
        <taxon>Dermacoccaceae</taxon>
        <taxon>Luteipulveratus</taxon>
    </lineage>
</organism>
<keyword evidence="4" id="KW-0411">Iron-sulfur</keyword>
<dbReference type="Gene3D" id="2.20.25.90">
    <property type="entry name" value="ADC-like domains"/>
    <property type="match status" value="1"/>
</dbReference>
<dbReference type="Pfam" id="PF01568">
    <property type="entry name" value="Molydop_binding"/>
    <property type="match status" value="1"/>
</dbReference>
<proteinExistence type="inferred from homology"/>
<comment type="similarity">
    <text evidence="1">Belongs to the prokaryotic molybdopterin-containing oxidoreductase family.</text>
</comment>
<name>A0ABT6C3D5_9MICO</name>
<dbReference type="InterPro" id="IPR006963">
    <property type="entry name" value="Mopterin_OxRdtase_4Fe-4S_dom"/>
</dbReference>
<accession>A0ABT6C3D5</accession>
<dbReference type="PANTHER" id="PTHR43742:SF6">
    <property type="entry name" value="OXIDOREDUCTASE YYAE-RELATED"/>
    <property type="match status" value="1"/>
</dbReference>
<feature type="domain" description="4Fe-4S Mo/W bis-MGD-type" evidence="5">
    <location>
        <begin position="2"/>
        <end position="60"/>
    </location>
</feature>
<evidence type="ECO:0000313" key="7">
    <source>
        <dbReference type="Proteomes" id="UP001528912"/>
    </source>
</evidence>
<dbReference type="InterPro" id="IPR050612">
    <property type="entry name" value="Prok_Mopterin_Oxidored"/>
</dbReference>